<dbReference type="CDD" id="cd21471">
    <property type="entry name" value="CrtC-like"/>
    <property type="match status" value="1"/>
</dbReference>
<organism evidence="2 3">
    <name type="scientific">Roseovarius mucosus DSM 17069</name>
    <dbReference type="NCBI Taxonomy" id="1288298"/>
    <lineage>
        <taxon>Bacteria</taxon>
        <taxon>Pseudomonadati</taxon>
        <taxon>Pseudomonadota</taxon>
        <taxon>Alphaproteobacteria</taxon>
        <taxon>Rhodobacterales</taxon>
        <taxon>Roseobacteraceae</taxon>
        <taxon>Roseovarius</taxon>
    </lineage>
</organism>
<dbReference type="EC" id="4.2.1.-" evidence="2"/>
<evidence type="ECO:0000256" key="1">
    <source>
        <dbReference type="SAM" id="MobiDB-lite"/>
    </source>
</evidence>
<dbReference type="PATRIC" id="fig|1288298.3.peg.3194"/>
<dbReference type="NCBIfam" id="NF045922">
    <property type="entry name" value="CarotHydtaseCrtCRhod"/>
    <property type="match status" value="1"/>
</dbReference>
<feature type="compositionally biased region" description="Gly residues" evidence="1">
    <location>
        <begin position="68"/>
        <end position="81"/>
    </location>
</feature>
<gene>
    <name evidence="2" type="ORF">rosmuc_03187</name>
</gene>
<dbReference type="Proteomes" id="UP000030021">
    <property type="component" value="Unassembled WGS sequence"/>
</dbReference>
<name>A0A0A0HLA0_9RHOB</name>
<dbReference type="EMBL" id="AONH01000016">
    <property type="protein sequence ID" value="KGM86888.1"/>
    <property type="molecule type" value="Genomic_DNA"/>
</dbReference>
<proteinExistence type="predicted"/>
<accession>A0A0A0HLA0</accession>
<dbReference type="SUPFAM" id="SSF159245">
    <property type="entry name" value="AttH-like"/>
    <property type="match status" value="1"/>
</dbReference>
<dbReference type="HOGENOM" id="CLU_056173_0_0_5"/>
<sequence>MSHPDLSNPRSFWPALQSLAGRGGSDDTGAVRPDVPGLSRIALRAEPARHDSGAQTTHGAHTHPGPLPRGGRGASGGGGADGHALRPARGRGDLERPNFDLDVPSNGYAWWYVDGLSDDGGRAVSVIGFIGSVFSPWYAWSGRRNPANHVCINVATYGPGGRFTMTDRGTSALRQTRDCLTVGPSSMRWENDRLIIEINEISSPPLISRVRGRITVTPTALTQVELPLTPEGTHIWRPFGPTSTIEVDLDAPGWQWQGHGYFDANFGTRALEQDFRYWTWGRYPVRGGSTCFYDAVRMDGSSLATAVHFDADGQAQDIALPPKVAMRRSLWQVARDTRADAGYKPHQVKPMLDAPFYSRSAVKTRLDGEETVGVHEALDLTRFRMGLLKPMLAVRVPRRARWKFNDAP</sequence>
<protein>
    <submittedName>
        <fullName evidence="2">Hydroxyneurosporene synthase</fullName>
        <ecNumber evidence="2">4.2.1.-</ecNumber>
    </submittedName>
</protein>
<dbReference type="GO" id="GO:0016829">
    <property type="term" value="F:lyase activity"/>
    <property type="evidence" value="ECO:0007669"/>
    <property type="project" value="UniProtKB-KW"/>
</dbReference>
<evidence type="ECO:0000313" key="3">
    <source>
        <dbReference type="Proteomes" id="UP000030021"/>
    </source>
</evidence>
<dbReference type="AlphaFoldDB" id="A0A0A0HLA0"/>
<reference evidence="2 3" key="1">
    <citation type="submission" date="2013-01" db="EMBL/GenBank/DDBJ databases">
        <authorList>
            <person name="Fiebig A."/>
            <person name="Goeker M."/>
            <person name="Klenk H.-P.P."/>
        </authorList>
    </citation>
    <scope>NUCLEOTIDE SEQUENCE [LARGE SCALE GENOMIC DNA]</scope>
    <source>
        <strain evidence="2 3">DSM 17069</strain>
    </source>
</reference>
<comment type="caution">
    <text evidence="2">The sequence shown here is derived from an EMBL/GenBank/DDBJ whole genome shotgun (WGS) entry which is preliminary data.</text>
</comment>
<feature type="region of interest" description="Disordered" evidence="1">
    <location>
        <begin position="17"/>
        <end position="97"/>
    </location>
</feature>
<evidence type="ECO:0000313" key="2">
    <source>
        <dbReference type="EMBL" id="KGM86888.1"/>
    </source>
</evidence>
<dbReference type="eggNOG" id="COG5621">
    <property type="taxonomic scope" value="Bacteria"/>
</dbReference>
<dbReference type="STRING" id="215743.ROSMUCSMR3_00910"/>
<keyword evidence="2" id="KW-0456">Lyase</keyword>